<feature type="transmembrane region" description="Helical" evidence="1">
    <location>
        <begin position="7"/>
        <end position="24"/>
    </location>
</feature>
<gene>
    <name evidence="3" type="ORF">CEE55_02890</name>
    <name evidence="2" type="ORF">STNY_R41080</name>
</gene>
<feature type="transmembrane region" description="Helical" evidence="1">
    <location>
        <begin position="126"/>
        <end position="145"/>
    </location>
</feature>
<keyword evidence="1" id="KW-0472">Membrane</keyword>
<evidence type="ECO:0000313" key="5">
    <source>
        <dbReference type="Proteomes" id="UP000825066"/>
    </source>
</evidence>
<feature type="transmembrane region" description="Helical" evidence="1">
    <location>
        <begin position="77"/>
        <end position="97"/>
    </location>
</feature>
<protein>
    <submittedName>
        <fullName evidence="2">Membrane protein</fullName>
    </submittedName>
</protein>
<evidence type="ECO:0000256" key="1">
    <source>
        <dbReference type="SAM" id="Phobius"/>
    </source>
</evidence>
<organism evidence="3 4">
    <name type="scientific">Stenotrophomonas pavanii</name>
    <dbReference type="NCBI Taxonomy" id="487698"/>
    <lineage>
        <taxon>Bacteria</taxon>
        <taxon>Pseudomonadati</taxon>
        <taxon>Pseudomonadota</taxon>
        <taxon>Gammaproteobacteria</taxon>
        <taxon>Lysobacterales</taxon>
        <taxon>Lysobacteraceae</taxon>
        <taxon>Stenotrophomonas</taxon>
    </lineage>
</organism>
<name>A0A246L2T7_9GAMM</name>
<proteinExistence type="predicted"/>
<dbReference type="RefSeq" id="WP_049471213.1">
    <property type="nucleotide sequence ID" value="NZ_AP024684.1"/>
</dbReference>
<keyword evidence="1" id="KW-0812">Transmembrane</keyword>
<reference evidence="3 4" key="1">
    <citation type="submission" date="2017-06" db="EMBL/GenBank/DDBJ databases">
        <authorList>
            <person name="Kim H.J."/>
            <person name="Triplett B.A."/>
        </authorList>
    </citation>
    <scope>NUCLEOTIDE SEQUENCE [LARGE SCALE GENOMIC DNA]</scope>
    <source>
        <strain evidence="3 4">S18795</strain>
    </source>
</reference>
<keyword evidence="5" id="KW-1185">Reference proteome</keyword>
<feature type="transmembrane region" description="Helical" evidence="1">
    <location>
        <begin position="30"/>
        <end position="46"/>
    </location>
</feature>
<keyword evidence="1" id="KW-1133">Transmembrane helix</keyword>
<dbReference type="Proteomes" id="UP000197904">
    <property type="component" value="Unassembled WGS sequence"/>
</dbReference>
<dbReference type="EMBL" id="NIXP01000012">
    <property type="protein sequence ID" value="OWR35205.1"/>
    <property type="molecule type" value="Genomic_DNA"/>
</dbReference>
<dbReference type="EMBL" id="AP024684">
    <property type="protein sequence ID" value="BCX45883.1"/>
    <property type="molecule type" value="Genomic_DNA"/>
</dbReference>
<feature type="transmembrane region" description="Helical" evidence="1">
    <location>
        <begin position="51"/>
        <end position="71"/>
    </location>
</feature>
<feature type="transmembrane region" description="Helical" evidence="1">
    <location>
        <begin position="151"/>
        <end position="172"/>
    </location>
</feature>
<dbReference type="GeneID" id="93706451"/>
<accession>A0A246L2T7</accession>
<dbReference type="AlphaFoldDB" id="A0A246L2T7"/>
<evidence type="ECO:0000313" key="3">
    <source>
        <dbReference type="EMBL" id="OWR35205.1"/>
    </source>
</evidence>
<sequence length="183" mass="20194">MARARTVVVAAISLAYPLLVYLAMGRFEPRWLSLLLFTLALLRALTTRQPLWWAAAAGAGLLAVLATVLNQALPLKLYPVLVNAVMLAVFGTSLRFGPPLVERLARLQEPDLPPFAVAYTRRVTQVWCGFFVLNGSLALLTALYASDRAWMLYNGLLAYVMMGVLFAGEWLVRRRVKAAHAHG</sequence>
<reference evidence="2 5" key="2">
    <citation type="submission" date="2021-05" db="EMBL/GenBank/DDBJ databases">
        <title>Complete Genome Sequence of Stenotrophomonas pavanii strain Y.</title>
        <authorList>
            <person name="Dohra H."/>
            <person name="Mohad Din A.R.J."/>
            <person name="Suzuki K."/>
            <person name="Fatma A."/>
            <person name="Honjyo M."/>
            <person name="Nishimura T."/>
            <person name="Moriuch R."/>
            <person name="Masuda K."/>
            <person name="Minoura A."/>
            <person name="Tashiro Y."/>
            <person name="Futamata H."/>
        </authorList>
    </citation>
    <scope>NUCLEOTIDE SEQUENCE [LARGE SCALE GENOMIC DNA]</scope>
    <source>
        <strain evidence="2">Berkeley</strain>
        <strain evidence="5">Y</strain>
    </source>
</reference>
<evidence type="ECO:0000313" key="2">
    <source>
        <dbReference type="EMBL" id="BCX45883.1"/>
    </source>
</evidence>
<dbReference type="Proteomes" id="UP000825066">
    <property type="component" value="Chromosome"/>
</dbReference>
<evidence type="ECO:0000313" key="4">
    <source>
        <dbReference type="Proteomes" id="UP000197904"/>
    </source>
</evidence>